<dbReference type="GO" id="GO:0005524">
    <property type="term" value="F:ATP binding"/>
    <property type="evidence" value="ECO:0007669"/>
    <property type="project" value="UniProtKB-KW"/>
</dbReference>
<dbReference type="PANTHER" id="PTHR43851">
    <property type="match status" value="1"/>
</dbReference>
<feature type="domain" description="ABC1 atypical kinase-like" evidence="5">
    <location>
        <begin position="97"/>
        <end position="334"/>
    </location>
</feature>
<dbReference type="CDD" id="cd13970">
    <property type="entry name" value="ABC1_ADCK3"/>
    <property type="match status" value="1"/>
</dbReference>
<evidence type="ECO:0000256" key="1">
    <source>
        <dbReference type="ARBA" id="ARBA00009670"/>
    </source>
</evidence>
<organism evidence="6 7">
    <name type="scientific">Mycobacterium branderi</name>
    <dbReference type="NCBI Taxonomy" id="43348"/>
    <lineage>
        <taxon>Bacteria</taxon>
        <taxon>Bacillati</taxon>
        <taxon>Actinomycetota</taxon>
        <taxon>Actinomycetes</taxon>
        <taxon>Mycobacteriales</taxon>
        <taxon>Mycobacteriaceae</taxon>
        <taxon>Mycobacterium</taxon>
    </lineage>
</organism>
<keyword evidence="4" id="KW-0067">ATP-binding</keyword>
<dbReference type="PANTHER" id="PTHR43851:SF3">
    <property type="entry name" value="COENZYME Q8"/>
    <property type="match status" value="1"/>
</dbReference>
<proteinExistence type="inferred from homology"/>
<evidence type="ECO:0000313" key="6">
    <source>
        <dbReference type="EMBL" id="ORA41014.1"/>
    </source>
</evidence>
<evidence type="ECO:0000256" key="2">
    <source>
        <dbReference type="ARBA" id="ARBA00022679"/>
    </source>
</evidence>
<dbReference type="InterPro" id="IPR004147">
    <property type="entry name" value="ABC1_dom"/>
</dbReference>
<evidence type="ECO:0000259" key="5">
    <source>
        <dbReference type="Pfam" id="PF03109"/>
    </source>
</evidence>
<dbReference type="Proteomes" id="UP000192441">
    <property type="component" value="Unassembled WGS sequence"/>
</dbReference>
<protein>
    <submittedName>
        <fullName evidence="6">ABC transporter</fullName>
    </submittedName>
</protein>
<comment type="similarity">
    <text evidence="1">Belongs to the protein kinase superfamily. ADCK protein kinase family.</text>
</comment>
<reference evidence="6 7" key="1">
    <citation type="submission" date="2016-12" db="EMBL/GenBank/DDBJ databases">
        <title>The new phylogeny of genus Mycobacterium.</title>
        <authorList>
            <person name="Tortoli E."/>
            <person name="Trovato A."/>
            <person name="Cirillo D.M."/>
        </authorList>
    </citation>
    <scope>NUCLEOTIDE SEQUENCE [LARGE SCALE GENOMIC DNA]</scope>
    <source>
        <strain evidence="6 7">DSM 44624</strain>
    </source>
</reference>
<dbReference type="AlphaFoldDB" id="A0AA91RJP2"/>
<keyword evidence="3" id="KW-0547">Nucleotide-binding</keyword>
<evidence type="ECO:0000256" key="4">
    <source>
        <dbReference type="ARBA" id="ARBA00022840"/>
    </source>
</evidence>
<accession>A0AA91RJP2</accession>
<dbReference type="Pfam" id="PF03109">
    <property type="entry name" value="ABC1"/>
    <property type="match status" value="1"/>
</dbReference>
<evidence type="ECO:0000256" key="3">
    <source>
        <dbReference type="ARBA" id="ARBA00022741"/>
    </source>
</evidence>
<dbReference type="SUPFAM" id="SSF56112">
    <property type="entry name" value="Protein kinase-like (PK-like)"/>
    <property type="match status" value="1"/>
</dbReference>
<comment type="caution">
    <text evidence="6">The sequence shown here is derived from an EMBL/GenBank/DDBJ whole genome shotgun (WGS) entry which is preliminary data.</text>
</comment>
<dbReference type="GO" id="GO:0016740">
    <property type="term" value="F:transferase activity"/>
    <property type="evidence" value="ECO:0007669"/>
    <property type="project" value="UniProtKB-KW"/>
</dbReference>
<name>A0AA91RJP2_9MYCO</name>
<dbReference type="InterPro" id="IPR051409">
    <property type="entry name" value="Atypical_kinase_ADCK"/>
</dbReference>
<evidence type="ECO:0000313" key="7">
    <source>
        <dbReference type="Proteomes" id="UP000192441"/>
    </source>
</evidence>
<dbReference type="InterPro" id="IPR011009">
    <property type="entry name" value="Kinase-like_dom_sf"/>
</dbReference>
<dbReference type="EMBL" id="MVHM01000001">
    <property type="protein sequence ID" value="ORA41014.1"/>
    <property type="molecule type" value="Genomic_DNA"/>
</dbReference>
<dbReference type="InterPro" id="IPR034646">
    <property type="entry name" value="ADCK3_dom"/>
</dbReference>
<sequence length="473" mass="52347">MTPPRDNPLPRGRIRRTMPLAGFTARAAGGRMVAALREQTGDASAVKRFHERTAERYTELLGHSKGVLMKAGQIFSMVDTRAVGHGGFSPYQTALTRLQANAPPMDPTLAKEVLHADLGRTPDEVFAEFSDKPMAAASIGQVHRAQLHDGREVAVKIQYPGAAEAIRDDLANTELLATFFRFVSAAAGTAMPDLRQATREIAARISEEIDYRHEAANITAFSELYRGHPFIRVPEVIHEASGDRVLTMTHLDGIDWVAAQQASQELKNTWAEVILRFHGGSIRHANLFNADPHPGNYCFGPDGTIGFVDFGCIKVLPEHVRHSFVAMTRAMLDGRQRDLHYLMVESGFLTGDSTLSADEAYRWFAGLLHEYLAPQPVRFTPRTSERAIRGLIDIRSHDHPVRRVSAPDDLVFFARMQLEMSAILATLGASVYVRSVADDMDGVAEPITPLGKQHDAWVRERGIPYGLEPHDHP</sequence>
<keyword evidence="2" id="KW-0808">Transferase</keyword>
<gene>
    <name evidence="6" type="ORF">BST20_02400</name>
</gene>
<dbReference type="RefSeq" id="WP_083129789.1">
    <property type="nucleotide sequence ID" value="NZ_AP022606.1"/>
</dbReference>